<name>U7QS75_9CYAN</name>
<feature type="transmembrane region" description="Helical" evidence="1">
    <location>
        <begin position="22"/>
        <end position="41"/>
    </location>
</feature>
<gene>
    <name evidence="2" type="ORF">M595_0744</name>
</gene>
<feature type="transmembrane region" description="Helical" evidence="1">
    <location>
        <begin position="160"/>
        <end position="184"/>
    </location>
</feature>
<feature type="transmembrane region" description="Helical" evidence="1">
    <location>
        <begin position="357"/>
        <end position="382"/>
    </location>
</feature>
<keyword evidence="1" id="KW-0812">Transmembrane</keyword>
<feature type="transmembrane region" description="Helical" evidence="1">
    <location>
        <begin position="403"/>
        <end position="422"/>
    </location>
</feature>
<dbReference type="AlphaFoldDB" id="U7QS75"/>
<evidence type="ECO:0000313" key="2">
    <source>
        <dbReference type="EMBL" id="ERT09266.1"/>
    </source>
</evidence>
<evidence type="ECO:0000313" key="3">
    <source>
        <dbReference type="Proteomes" id="UP000017127"/>
    </source>
</evidence>
<dbReference type="PATRIC" id="fig|1348334.3.peg.731"/>
<keyword evidence="3" id="KW-1185">Reference proteome</keyword>
<keyword evidence="1" id="KW-1133">Transmembrane helix</keyword>
<keyword evidence="1" id="KW-0472">Membrane</keyword>
<comment type="caution">
    <text evidence="2">The sequence shown here is derived from an EMBL/GenBank/DDBJ whole genome shotgun (WGS) entry which is preliminary data.</text>
</comment>
<evidence type="ECO:0000256" key="1">
    <source>
        <dbReference type="SAM" id="Phobius"/>
    </source>
</evidence>
<dbReference type="RefSeq" id="WP_023064493.1">
    <property type="nucleotide sequence ID" value="NZ_AUZM01000004.1"/>
</dbReference>
<sequence>MSMTRLHAFLTSPLDKTPRSRVIFWFSLSMVFAVIYAGMALHRAFEGSGVIQDDARQHIFWMQRYVDPELFPNDLIADYFQSVAPGGYKLVYFVATFLGIHPLVFCRIIPSFLGIISTPFAFGMSLEILPVPLAGFVGALLMNQIIWLKDDVASGTPRAFIYPIFLAFIYYVIRSNIWGVAISIGLTGLFYPQYVFVGLGILILRLFAWKEGKLRFSSNPKNLKIFAISLAVAFVVILIYALQTLEFGPAMNRAEALQSLEFFENGRNPFFEENLFDFWFNSRRSGMFPKSLFTPATQCLALLFPVLFLFRSAFPLVDRIKPGIWVMFQLLVSSVVMFLLAHALLFKLHLPSRYTGISFRIVIAVLTIVAFTIILDALLNWIEIQRQPKSEKKEVFPRKIQKIVAGGLIGVMTISLLFYPSFVPFFPLVKYEQADRPELYEFFQQQPKDVLVASVSGEVNQLPTFAQRSILAGREYTISYHTGYYRQMNERTTDLIQAHYSPDLEELKAFIQKYEIDLFLIELYAFVPEYFFFNDWMNEFEEGKQAYQFLKTTGEFPALANTISKCSIYTAEEWFILDASCILKQ</sequence>
<feature type="transmembrane region" description="Helical" evidence="1">
    <location>
        <begin position="221"/>
        <end position="242"/>
    </location>
</feature>
<accession>U7QS75</accession>
<dbReference type="OrthoDB" id="5443342at2"/>
<feature type="transmembrane region" description="Helical" evidence="1">
    <location>
        <begin position="292"/>
        <end position="310"/>
    </location>
</feature>
<protein>
    <submittedName>
        <fullName evidence="2">Putative membrane protein</fullName>
    </submittedName>
</protein>
<feature type="transmembrane region" description="Helical" evidence="1">
    <location>
        <begin position="322"/>
        <end position="345"/>
    </location>
</feature>
<feature type="transmembrane region" description="Helical" evidence="1">
    <location>
        <begin position="190"/>
        <end position="209"/>
    </location>
</feature>
<feature type="transmembrane region" description="Helical" evidence="1">
    <location>
        <begin position="128"/>
        <end position="148"/>
    </location>
</feature>
<reference evidence="2 3" key="1">
    <citation type="journal article" date="2013" name="Front. Microbiol.">
        <title>Comparative genomic analyses of the cyanobacterium, Lyngbya aestuarii BL J, a powerful hydrogen producer.</title>
        <authorList>
            <person name="Kothari A."/>
            <person name="Vaughn M."/>
            <person name="Garcia-Pichel F."/>
        </authorList>
    </citation>
    <scope>NUCLEOTIDE SEQUENCE [LARGE SCALE GENOMIC DNA]</scope>
    <source>
        <strain evidence="2 3">BL J</strain>
    </source>
</reference>
<organism evidence="2 3">
    <name type="scientific">Lyngbya aestuarii BL J</name>
    <dbReference type="NCBI Taxonomy" id="1348334"/>
    <lineage>
        <taxon>Bacteria</taxon>
        <taxon>Bacillati</taxon>
        <taxon>Cyanobacteriota</taxon>
        <taxon>Cyanophyceae</taxon>
        <taxon>Oscillatoriophycideae</taxon>
        <taxon>Oscillatoriales</taxon>
        <taxon>Microcoleaceae</taxon>
        <taxon>Lyngbya</taxon>
    </lineage>
</organism>
<proteinExistence type="predicted"/>
<dbReference type="Proteomes" id="UP000017127">
    <property type="component" value="Unassembled WGS sequence"/>
</dbReference>
<dbReference type="EMBL" id="AUZM01000004">
    <property type="protein sequence ID" value="ERT09266.1"/>
    <property type="molecule type" value="Genomic_DNA"/>
</dbReference>
<feature type="transmembrane region" description="Helical" evidence="1">
    <location>
        <begin position="90"/>
        <end position="116"/>
    </location>
</feature>